<dbReference type="CDD" id="cd03349">
    <property type="entry name" value="LbH_XAT"/>
    <property type="match status" value="1"/>
</dbReference>
<accession>A0A6C0IS56</accession>
<evidence type="ECO:0000313" key="2">
    <source>
        <dbReference type="EMBL" id="QHT96038.1"/>
    </source>
</evidence>
<protein>
    <recommendedName>
        <fullName evidence="3">Acetyltransferase</fullName>
    </recommendedName>
</protein>
<proteinExistence type="predicted"/>
<dbReference type="InterPro" id="IPR018357">
    <property type="entry name" value="Hexapep_transf_CS"/>
</dbReference>
<evidence type="ECO:0000256" key="1">
    <source>
        <dbReference type="ARBA" id="ARBA00022679"/>
    </source>
</evidence>
<dbReference type="InterPro" id="IPR050179">
    <property type="entry name" value="Trans_hexapeptide_repeat"/>
</dbReference>
<dbReference type="Pfam" id="PF00132">
    <property type="entry name" value="Hexapep"/>
    <property type="match status" value="1"/>
</dbReference>
<keyword evidence="1" id="KW-0808">Transferase</keyword>
<dbReference type="EMBL" id="MN740250">
    <property type="protein sequence ID" value="QHT96038.1"/>
    <property type="molecule type" value="Genomic_DNA"/>
</dbReference>
<dbReference type="InterPro" id="IPR001451">
    <property type="entry name" value="Hexapep"/>
</dbReference>
<evidence type="ECO:0008006" key="3">
    <source>
        <dbReference type="Google" id="ProtNLM"/>
    </source>
</evidence>
<dbReference type="InterPro" id="IPR011004">
    <property type="entry name" value="Trimer_LpxA-like_sf"/>
</dbReference>
<sequence>MSFGKYTYGNSNIHIHSWNERTTLSVGKFCSIADNIDIFLGGNHRSDWVTTFPFGHINKDIFTNFNGKGHPKTNGNVVIGNDVWIGSHSTIMSGVNIGDGAIIACDSHVIKNVEPYSIVGGNPAKLIKYRFSEKQINELLKIKWWDFEDNKINELLPYLCDNDIDKFIKIASK</sequence>
<organism evidence="2">
    <name type="scientific">viral metagenome</name>
    <dbReference type="NCBI Taxonomy" id="1070528"/>
    <lineage>
        <taxon>unclassified sequences</taxon>
        <taxon>metagenomes</taxon>
        <taxon>organismal metagenomes</taxon>
    </lineage>
</organism>
<dbReference type="PANTHER" id="PTHR43300:SF11">
    <property type="entry name" value="ACETYLTRANSFERASE RV3034C-RELATED"/>
    <property type="match status" value="1"/>
</dbReference>
<name>A0A6C0IS56_9ZZZZ</name>
<dbReference type="PANTHER" id="PTHR43300">
    <property type="entry name" value="ACETYLTRANSFERASE"/>
    <property type="match status" value="1"/>
</dbReference>
<dbReference type="AlphaFoldDB" id="A0A6C0IS56"/>
<dbReference type="GO" id="GO:0016740">
    <property type="term" value="F:transferase activity"/>
    <property type="evidence" value="ECO:0007669"/>
    <property type="project" value="UniProtKB-KW"/>
</dbReference>
<reference evidence="2" key="1">
    <citation type="journal article" date="2020" name="Nature">
        <title>Giant virus diversity and host interactions through global metagenomics.</title>
        <authorList>
            <person name="Schulz F."/>
            <person name="Roux S."/>
            <person name="Paez-Espino D."/>
            <person name="Jungbluth S."/>
            <person name="Walsh D.A."/>
            <person name="Denef V.J."/>
            <person name="McMahon K.D."/>
            <person name="Konstantinidis K.T."/>
            <person name="Eloe-Fadrosh E.A."/>
            <person name="Kyrpides N.C."/>
            <person name="Woyke T."/>
        </authorList>
    </citation>
    <scope>NUCLEOTIDE SEQUENCE</scope>
    <source>
        <strain evidence="2">GVMAG-M-3300024301-20</strain>
    </source>
</reference>
<dbReference type="SUPFAM" id="SSF51161">
    <property type="entry name" value="Trimeric LpxA-like enzymes"/>
    <property type="match status" value="1"/>
</dbReference>
<dbReference type="Gene3D" id="2.160.10.10">
    <property type="entry name" value="Hexapeptide repeat proteins"/>
    <property type="match status" value="1"/>
</dbReference>
<dbReference type="PROSITE" id="PS00101">
    <property type="entry name" value="HEXAPEP_TRANSFERASES"/>
    <property type="match status" value="1"/>
</dbReference>